<protein>
    <submittedName>
        <fullName evidence="1">Coat protein</fullName>
    </submittedName>
</protein>
<accession>A0A8S5L5D8</accession>
<dbReference type="Proteomes" id="UP000676489">
    <property type="component" value="Segment"/>
</dbReference>
<dbReference type="GeneID" id="80400479"/>
<reference evidence="1" key="1">
    <citation type="submission" date="2020-09" db="EMBL/GenBank/DDBJ databases">
        <title>Leviviricetes taxonomy.</title>
        <authorList>
            <person name="Stockdale S.R."/>
            <person name="Callanan J."/>
            <person name="Adriaenssens E.M."/>
            <person name="Kuhn J.H."/>
            <person name="Rumnieks J."/>
            <person name="Shkoporov A."/>
            <person name="Draper L.A."/>
            <person name="Ross P."/>
            <person name="Hill C."/>
        </authorList>
    </citation>
    <scope>NUCLEOTIDE SEQUENCE</scope>
</reference>
<keyword evidence="2" id="KW-1185">Reference proteome</keyword>
<keyword evidence="1" id="KW-0167">Capsid protein</keyword>
<dbReference type="GO" id="GO:0019028">
    <property type="term" value="C:viral capsid"/>
    <property type="evidence" value="ECO:0007669"/>
    <property type="project" value="UniProtKB-KW"/>
</dbReference>
<organism evidence="1 2">
    <name type="scientific">ssRNA phage SRR6960509_17</name>
    <dbReference type="NCBI Taxonomy" id="2786528"/>
    <lineage>
        <taxon>Viruses</taxon>
        <taxon>Riboviria</taxon>
        <taxon>Orthornavirae</taxon>
        <taxon>Lenarviricota</taxon>
        <taxon>Leviviricetes</taxon>
        <taxon>Timlovirales</taxon>
        <taxon>Steitzviridae</taxon>
        <taxon>Hodnevirus</taxon>
        <taxon>Hodnevirus caenivicinum</taxon>
        <taxon>Lyndovirus caenivicinum</taxon>
    </lineage>
</organism>
<evidence type="ECO:0000313" key="2">
    <source>
        <dbReference type="Proteomes" id="UP000676489"/>
    </source>
</evidence>
<gene>
    <name evidence="1" type="primary">SRR6960509_17_2</name>
</gene>
<dbReference type="RefSeq" id="YP_010770909.1">
    <property type="nucleotide sequence ID" value="NC_074428.1"/>
</dbReference>
<proteinExistence type="predicted"/>
<evidence type="ECO:0000313" key="1">
    <source>
        <dbReference type="EMBL" id="DAD52575.1"/>
    </source>
</evidence>
<dbReference type="KEGG" id="vg:80400479"/>
<keyword evidence="1" id="KW-0946">Virion</keyword>
<name>A0A8S5L5D8_9VIRU</name>
<sequence>MAFADPQTVTYATVDKTLPKAPPTGQPGSTTFLYSGGEFELIASHANGPKRTRHVARLNRKVIAADPLTAVNAYQSMSAYLVVDIPLTGFSVTDQKNLVVALTDWLTASSAAQLLKLLGNE</sequence>
<dbReference type="EMBL" id="BK014144">
    <property type="protein sequence ID" value="DAD52575.1"/>
    <property type="molecule type" value="Genomic_RNA"/>
</dbReference>